<gene>
    <name evidence="2" type="ORF">RAG0_04116</name>
</gene>
<evidence type="ECO:0000256" key="1">
    <source>
        <dbReference type="SAM" id="MobiDB-lite"/>
    </source>
</evidence>
<dbReference type="EMBL" id="FJUX01000017">
    <property type="protein sequence ID" value="CZS94085.1"/>
    <property type="molecule type" value="Genomic_DNA"/>
</dbReference>
<protein>
    <submittedName>
        <fullName evidence="2">Uncharacterized protein</fullName>
    </submittedName>
</protein>
<dbReference type="OrthoDB" id="3564956at2759"/>
<organism evidence="2 3">
    <name type="scientific">Rhynchosporium agropyri</name>
    <dbReference type="NCBI Taxonomy" id="914238"/>
    <lineage>
        <taxon>Eukaryota</taxon>
        <taxon>Fungi</taxon>
        <taxon>Dikarya</taxon>
        <taxon>Ascomycota</taxon>
        <taxon>Pezizomycotina</taxon>
        <taxon>Leotiomycetes</taxon>
        <taxon>Helotiales</taxon>
        <taxon>Ploettnerulaceae</taxon>
        <taxon>Rhynchosporium</taxon>
    </lineage>
</organism>
<reference evidence="3" key="1">
    <citation type="submission" date="2016-03" db="EMBL/GenBank/DDBJ databases">
        <authorList>
            <person name="Guldener U."/>
        </authorList>
    </citation>
    <scope>NUCLEOTIDE SEQUENCE [LARGE SCALE GENOMIC DNA]</scope>
    <source>
        <strain evidence="3">04CH-RAC-A.6.1</strain>
    </source>
</reference>
<dbReference type="Proteomes" id="UP000178912">
    <property type="component" value="Unassembled WGS sequence"/>
</dbReference>
<feature type="region of interest" description="Disordered" evidence="1">
    <location>
        <begin position="85"/>
        <end position="182"/>
    </location>
</feature>
<feature type="compositionally biased region" description="Low complexity" evidence="1">
    <location>
        <begin position="96"/>
        <end position="107"/>
    </location>
</feature>
<proteinExistence type="predicted"/>
<accession>A0A1E1K7N2</accession>
<dbReference type="AlphaFoldDB" id="A0A1E1K7N2"/>
<evidence type="ECO:0000313" key="2">
    <source>
        <dbReference type="EMBL" id="CZS94085.1"/>
    </source>
</evidence>
<name>A0A1E1K7N2_9HELO</name>
<feature type="compositionally biased region" description="Acidic residues" evidence="1">
    <location>
        <begin position="153"/>
        <end position="162"/>
    </location>
</feature>
<feature type="compositionally biased region" description="Basic and acidic residues" evidence="1">
    <location>
        <begin position="123"/>
        <end position="152"/>
    </location>
</feature>
<keyword evidence="3" id="KW-1185">Reference proteome</keyword>
<evidence type="ECO:0000313" key="3">
    <source>
        <dbReference type="Proteomes" id="UP000178912"/>
    </source>
</evidence>
<sequence length="409" mass="44699">MDFGDDSDFHDEDSGGGYVGLESLGFDLSVGGIHIPFRAISQIEFLHQPVSPASSIMDSDANQLGSFNSHTPADYTATLSAVPSAPPLARSESADSISSGSFHTSISDNEEDDPQNKSQDAVQSKEVDSDSDEARGPDQKRGKDKGKGKQVDAEDEDEEGEQVDGATGQGGVKQVQHKNRYERDFGLRRPHISEAKISFIRDGWSTSRATEASFQPGGGAWIGTTKRGDGAVSITAEEDIFRGGLEWALGKPRPSMVARNDQYRDVRTEARRERDHEGRVRLDVLLVQGKLDPAQMKTNRDARLAAVTALLPPADSKRKASDAEAQQMIDAIAGKHIDLAAFKDLIKDTAAQYGPLPASMQVDPVRLQPGPATDALIKKMKEFYDKEKRDLDGKRRKLRKELLRKGLDE</sequence>